<evidence type="ECO:0000313" key="3">
    <source>
        <dbReference type="EMBL" id="KAB7459581.1"/>
    </source>
</evidence>
<dbReference type="InterPro" id="IPR007921">
    <property type="entry name" value="CHAP_dom"/>
</dbReference>
<evidence type="ECO:0000259" key="2">
    <source>
        <dbReference type="PROSITE" id="PS50911"/>
    </source>
</evidence>
<sequence>MPVRSSRRPGPGVFRRRPLPIVAVLCVVLTTGACNPADVLHFLAGCKDASSSSSTVASAAAGDWTGNVGKSEGEVKRMWPASVSPCSGYNVVYGGSGLQCTWWACMRQRALGHDLGQGSWGNGGDWGSSARAHGWKQGARAGGIVSFSPGSSVSYIGGGSWTADGRYGHVAVVEQVDGDSVHISEGGSGFRNGNGVVVIHSGVISAQSPGATFWYPDDGSSTGTTATSSDGGGTSSSSSSATSAKWTCAASSDGSASDGSVNVEYTGDGWHAKPEDAKGIARQMIASGYKEWDNDTDWQALVWIWEHESGWRWNATNPTSGAYGIPQSYPASKLATAGGDWKDNAATQIKWGLRYIKSRYGSPGKAKEFWLNNNAY</sequence>
<dbReference type="Proteomes" id="UP000429211">
    <property type="component" value="Unassembled WGS sequence"/>
</dbReference>
<reference evidence="3 5" key="1">
    <citation type="journal article" date="2019" name="Nat. Med.">
        <title>A library of human gut bacterial isolates paired with longitudinal multiomics data enables mechanistic microbiome research.</title>
        <authorList>
            <person name="Poyet M."/>
            <person name="Groussin M."/>
            <person name="Gibbons S.M."/>
            <person name="Avila-Pacheco J."/>
            <person name="Jiang X."/>
            <person name="Kearney S.M."/>
            <person name="Perrotta A.R."/>
            <person name="Berdy B."/>
            <person name="Zhao S."/>
            <person name="Lieberman T.D."/>
            <person name="Swanson P.K."/>
            <person name="Smith M."/>
            <person name="Roesemann S."/>
            <person name="Alexander J.E."/>
            <person name="Rich S.A."/>
            <person name="Livny J."/>
            <person name="Vlamakis H."/>
            <person name="Clish C."/>
            <person name="Bullock K."/>
            <person name="Deik A."/>
            <person name="Scott J."/>
            <person name="Pierce K.A."/>
            <person name="Xavier R.J."/>
            <person name="Alm E.J."/>
        </authorList>
    </citation>
    <scope>NUCLEOTIDE SEQUENCE [LARGE SCALE GENOMIC DNA]</scope>
    <source>
        <strain evidence="3 5">BIOML-A2</strain>
    </source>
</reference>
<dbReference type="Gene3D" id="1.10.530.10">
    <property type="match status" value="1"/>
</dbReference>
<dbReference type="InterPro" id="IPR023346">
    <property type="entry name" value="Lysozyme-like_dom_sf"/>
</dbReference>
<gene>
    <name evidence="4" type="ORF">BDLFYP24_00470</name>
    <name evidence="3" type="ORF">GBB04_09760</name>
</gene>
<protein>
    <submittedName>
        <fullName evidence="3">CHAP domain-containing protein</fullName>
    </submittedName>
    <submittedName>
        <fullName evidence="4">N-acetylmuramoyl-L-alanine amidase</fullName>
    </submittedName>
</protein>
<dbReference type="PROSITE" id="PS50911">
    <property type="entry name" value="CHAP"/>
    <property type="match status" value="1"/>
</dbReference>
<proteinExistence type="predicted"/>
<dbReference type="EMBL" id="WDPD01000013">
    <property type="protein sequence ID" value="KAB7459581.1"/>
    <property type="molecule type" value="Genomic_DNA"/>
</dbReference>
<accession>A0A6N2UKH9</accession>
<dbReference type="SUPFAM" id="SSF53955">
    <property type="entry name" value="Lysozyme-like"/>
    <property type="match status" value="1"/>
</dbReference>
<feature type="region of interest" description="Disordered" evidence="1">
    <location>
        <begin position="215"/>
        <end position="242"/>
    </location>
</feature>
<feature type="compositionally biased region" description="Low complexity" evidence="1">
    <location>
        <begin position="219"/>
        <end position="242"/>
    </location>
</feature>
<evidence type="ECO:0000313" key="5">
    <source>
        <dbReference type="Proteomes" id="UP000429211"/>
    </source>
</evidence>
<dbReference type="SUPFAM" id="SSF54001">
    <property type="entry name" value="Cysteine proteinases"/>
    <property type="match status" value="1"/>
</dbReference>
<dbReference type="RefSeq" id="WP_051404714.1">
    <property type="nucleotide sequence ID" value="NZ_CACRSP010000014.1"/>
</dbReference>
<dbReference type="Gene3D" id="3.90.1720.10">
    <property type="entry name" value="endopeptidase domain like (from Nostoc punctiforme)"/>
    <property type="match status" value="1"/>
</dbReference>
<dbReference type="PROSITE" id="PS51257">
    <property type="entry name" value="PROKAR_LIPOPROTEIN"/>
    <property type="match status" value="1"/>
</dbReference>
<dbReference type="AlphaFoldDB" id="A0A6N2UKH9"/>
<name>A0A6N2UKH9_9BIFI</name>
<feature type="domain" description="Peptidase C51" evidence="2">
    <location>
        <begin position="75"/>
        <end position="217"/>
    </location>
</feature>
<reference evidence="4" key="2">
    <citation type="submission" date="2019-11" db="EMBL/GenBank/DDBJ databases">
        <authorList>
            <person name="Feng L."/>
        </authorList>
    </citation>
    <scope>NUCLEOTIDE SEQUENCE</scope>
    <source>
        <strain evidence="4">BdentiumLFYP24</strain>
    </source>
</reference>
<dbReference type="EMBL" id="CACRSP010000014">
    <property type="protein sequence ID" value="VYT19095.1"/>
    <property type="molecule type" value="Genomic_DNA"/>
</dbReference>
<evidence type="ECO:0000256" key="1">
    <source>
        <dbReference type="SAM" id="MobiDB-lite"/>
    </source>
</evidence>
<organism evidence="4">
    <name type="scientific">Bifidobacterium dentium</name>
    <dbReference type="NCBI Taxonomy" id="1689"/>
    <lineage>
        <taxon>Bacteria</taxon>
        <taxon>Bacillati</taxon>
        <taxon>Actinomycetota</taxon>
        <taxon>Actinomycetes</taxon>
        <taxon>Bifidobacteriales</taxon>
        <taxon>Bifidobacteriaceae</taxon>
        <taxon>Bifidobacterium</taxon>
    </lineage>
</organism>
<dbReference type="Pfam" id="PF05257">
    <property type="entry name" value="CHAP"/>
    <property type="match status" value="1"/>
</dbReference>
<dbReference type="InterPro" id="IPR038765">
    <property type="entry name" value="Papain-like_cys_pep_sf"/>
</dbReference>
<evidence type="ECO:0000313" key="4">
    <source>
        <dbReference type="EMBL" id="VYT19095.1"/>
    </source>
</evidence>